<reference evidence="2" key="2">
    <citation type="submission" date="2002-09" db="EMBL/GenBank/DDBJ databases">
        <authorList>
            <person name="Nguyen M."/>
            <person name="Karlin-Neumann G."/>
            <person name="Southwick A."/>
            <person name="Tripp M."/>
            <person name="Miranda M."/>
            <person name="Palm C.J."/>
            <person name="Bowser L."/>
            <person name="Jones T."/>
            <person name="Banh J."/>
            <person name="Carninci P."/>
            <person name="Chen H."/>
            <person name="Cheuk R."/>
            <person name="Chung M.K."/>
            <person name="Hayashizaki Y."/>
            <person name="Ishida J."/>
            <person name="Kamiya A."/>
            <person name="Kawai J."/>
            <person name="Kim C."/>
            <person name="Lin J."/>
            <person name="Liu S.X."/>
            <person name="Narusaka M."/>
            <person name="Pham P.K."/>
            <person name="Sakano H."/>
            <person name="Sakurai T."/>
            <person name="Satou M."/>
            <person name="Seki M."/>
            <person name="Shinn P."/>
            <person name="Yamada K."/>
            <person name="Shinozaki K."/>
            <person name="Ecker J."/>
            <person name="Theologis A."/>
            <person name="Davis R.W."/>
        </authorList>
    </citation>
    <scope>NUCLEOTIDE SEQUENCE</scope>
</reference>
<name>Q8L7C6_ARATH</name>
<sequence length="91" mass="10329">MAQLLRNLSHTVQPCLVFHPGIYQNQLIYGHLVMEQTVILLQNLTKVQSLLVWLSRLLHCLLLASSCSRIIADANRSFQPLMKCRTTVSTP</sequence>
<dbReference type="EMBL" id="BT000163">
    <property type="protein sequence ID" value="AAN15482.1"/>
    <property type="molecule type" value="mRNA"/>
</dbReference>
<keyword evidence="1" id="KW-0808">Transferase</keyword>
<protein>
    <submittedName>
        <fullName evidence="1">Receptor-like protein kinase</fullName>
    </submittedName>
</protein>
<organism evidence="1">
    <name type="scientific">Arabidopsis thaliana</name>
    <name type="common">Mouse-ear cress</name>
    <dbReference type="NCBI Taxonomy" id="3702"/>
    <lineage>
        <taxon>Eukaryota</taxon>
        <taxon>Viridiplantae</taxon>
        <taxon>Streptophyta</taxon>
        <taxon>Embryophyta</taxon>
        <taxon>Tracheophyta</taxon>
        <taxon>Spermatophyta</taxon>
        <taxon>Magnoliopsida</taxon>
        <taxon>eudicotyledons</taxon>
        <taxon>Gunneridae</taxon>
        <taxon>Pentapetalae</taxon>
        <taxon>rosids</taxon>
        <taxon>malvids</taxon>
        <taxon>Brassicales</taxon>
        <taxon>Brassicaceae</taxon>
        <taxon>Camelineae</taxon>
        <taxon>Arabidopsis</taxon>
    </lineage>
</organism>
<dbReference type="AlphaFoldDB" id="Q8L7C6"/>
<proteinExistence type="evidence at transcript level"/>
<evidence type="ECO:0000313" key="2">
    <source>
        <dbReference type="EMBL" id="AAN15482.1"/>
    </source>
</evidence>
<keyword evidence="1" id="KW-0675">Receptor</keyword>
<keyword evidence="1" id="KW-0418">Kinase</keyword>
<evidence type="ECO:0000313" key="1">
    <source>
        <dbReference type="EMBL" id="AAM97007.1"/>
    </source>
</evidence>
<dbReference type="GO" id="GO:0016301">
    <property type="term" value="F:kinase activity"/>
    <property type="evidence" value="ECO:0007669"/>
    <property type="project" value="UniProtKB-KW"/>
</dbReference>
<dbReference type="EMBL" id="AY136341">
    <property type="protein sequence ID" value="AAM97007.1"/>
    <property type="molecule type" value="mRNA"/>
</dbReference>
<gene>
    <name evidence="1" type="ordered locus">At5g51560</name>
</gene>
<reference evidence="1" key="1">
    <citation type="submission" date="2002-07" db="EMBL/GenBank/DDBJ databases">
        <authorList>
            <person name="Southwick A."/>
            <person name="Nguyen M."/>
            <person name="Tripp M."/>
            <person name="Palm C.J."/>
            <person name="Jones T."/>
            <person name="Wu T."/>
            <person name="Carninci P."/>
            <person name="Chen H."/>
            <person name="Cheuk R."/>
            <person name="Chan M.M."/>
            <person name="Chang C.H."/>
            <person name="Dale J.M."/>
            <person name="Deng J.M."/>
            <person name="Hayashizaki Y."/>
            <person name="Hsuan V.W."/>
            <person name="Lee J.M."/>
            <person name="Ishida J."/>
            <person name="Kamiya A."/>
            <person name="Kawai J."/>
            <person name="Kim C.J."/>
            <person name="Narusaka M."/>
            <person name="Quach H.L."/>
            <person name="Sakurai T."/>
            <person name="Satou M."/>
            <person name="Seki M."/>
            <person name="Shinn P."/>
            <person name="Tang C.C."/>
            <person name="Toroumi M."/>
            <person name="Wallender E.K."/>
            <person name="Wong C."/>
            <person name="Wu H.C."/>
            <person name="Yamada K."/>
            <person name="Yu G."/>
            <person name="Yuan S."/>
            <person name="Shinozaki K."/>
            <person name="Ecker J."/>
            <person name="Theologis A."/>
            <person name="Davis R.W."/>
        </authorList>
    </citation>
    <scope>NUCLEOTIDE SEQUENCE</scope>
</reference>
<accession>Q8L7C6</accession>